<evidence type="ECO:0000313" key="3">
    <source>
        <dbReference type="Proteomes" id="UP001139068"/>
    </source>
</evidence>
<dbReference type="PANTHER" id="PTHR40763:SF4">
    <property type="entry name" value="DUF1707 DOMAIN-CONTAINING PROTEIN"/>
    <property type="match status" value="1"/>
</dbReference>
<dbReference type="EMBL" id="JAIVFL010000001">
    <property type="protein sequence ID" value="MCI4674704.1"/>
    <property type="molecule type" value="Genomic_DNA"/>
</dbReference>
<protein>
    <submittedName>
        <fullName evidence="2">DUF1707 domain-containing protein</fullName>
    </submittedName>
</protein>
<dbReference type="InterPro" id="IPR012551">
    <property type="entry name" value="DUF1707_SHOCT-like"/>
</dbReference>
<dbReference type="Proteomes" id="UP001139068">
    <property type="component" value="Unassembled WGS sequence"/>
</dbReference>
<dbReference type="RefSeq" id="WP_243071106.1">
    <property type="nucleotide sequence ID" value="NZ_JAIVFL010000001.1"/>
</dbReference>
<reference evidence="2" key="1">
    <citation type="journal article" date="2022" name="ISME J.">
        <title>Identification of active gaseous-alkane degraders at natural gas seeps.</title>
        <authorList>
            <person name="Farhan Ul Haque M."/>
            <person name="Hernandez M."/>
            <person name="Crombie A.T."/>
            <person name="Murrell J.C."/>
        </authorList>
    </citation>
    <scope>NUCLEOTIDE SEQUENCE</scope>
    <source>
        <strain evidence="2">ANDR5</strain>
    </source>
</reference>
<keyword evidence="3" id="KW-1185">Reference proteome</keyword>
<proteinExistence type="predicted"/>
<evidence type="ECO:0000259" key="1">
    <source>
        <dbReference type="Pfam" id="PF08044"/>
    </source>
</evidence>
<dbReference type="Pfam" id="PF08044">
    <property type="entry name" value="DUF1707"/>
    <property type="match status" value="1"/>
</dbReference>
<feature type="domain" description="DUF1707" evidence="1">
    <location>
        <begin position="11"/>
        <end position="63"/>
    </location>
</feature>
<gene>
    <name evidence="2" type="ORF">K9U37_07160</name>
</gene>
<comment type="caution">
    <text evidence="2">The sequence shown here is derived from an EMBL/GenBank/DDBJ whole genome shotgun (WGS) entry which is preliminary data.</text>
</comment>
<organism evidence="2 3">
    <name type="scientific">Candidatus Mycolicibacterium alkanivorans</name>
    <dbReference type="NCBI Taxonomy" id="2954114"/>
    <lineage>
        <taxon>Bacteria</taxon>
        <taxon>Bacillati</taxon>
        <taxon>Actinomycetota</taxon>
        <taxon>Actinomycetes</taxon>
        <taxon>Mycobacteriales</taxon>
        <taxon>Mycobacteriaceae</taxon>
        <taxon>Mycolicibacterium</taxon>
    </lineage>
</organism>
<name>A0ABS9YV66_9MYCO</name>
<evidence type="ECO:0000313" key="2">
    <source>
        <dbReference type="EMBL" id="MCI4674704.1"/>
    </source>
</evidence>
<accession>A0ABS9YV66</accession>
<sequence length="200" mass="21430">MSNLTPRDASTRAADKDRIQVAQLLGEAAAQGRLDLSEYERRLAQAYAAKTYAELDRLTDDLPSVAEPSRRRGSGKPAPATLLLAILSGFERRGRWNVPDRMTTFTLLGGGVVDLRYADFTSADVEIHAYAIMGGQTILLPPEVNVEVKGVGVMGGFDHDVDGQGAPGAPKVTIRGFSLWGGVGIKRKNRKAGGSDQPPQ</sequence>
<dbReference type="PANTHER" id="PTHR40763">
    <property type="entry name" value="MEMBRANE PROTEIN-RELATED"/>
    <property type="match status" value="1"/>
</dbReference>